<dbReference type="EMBL" id="JAGFMF010011450">
    <property type="protein sequence ID" value="KAG8522050.1"/>
    <property type="molecule type" value="Genomic_DNA"/>
</dbReference>
<dbReference type="InterPro" id="IPR042178">
    <property type="entry name" value="Serpin_sf_1"/>
</dbReference>
<evidence type="ECO:0000256" key="2">
    <source>
        <dbReference type="ARBA" id="ARBA00022690"/>
    </source>
</evidence>
<dbReference type="GO" id="GO:0005615">
    <property type="term" value="C:extracellular space"/>
    <property type="evidence" value="ECO:0007669"/>
    <property type="project" value="InterPro"/>
</dbReference>
<reference evidence="7" key="1">
    <citation type="journal article" date="2021" name="Evol. Appl.">
        <title>The genome of the Pyrenean desman and the effects of bottlenecks and inbreeding on the genomic landscape of an endangered species.</title>
        <authorList>
            <person name="Escoda L."/>
            <person name="Castresana J."/>
        </authorList>
    </citation>
    <scope>NUCLEOTIDE SEQUENCE</scope>
    <source>
        <strain evidence="7">IBE-C5619</strain>
    </source>
</reference>
<keyword evidence="2" id="KW-0646">Protease inhibitor</keyword>
<proteinExistence type="inferred from homology"/>
<dbReference type="Proteomes" id="UP000700334">
    <property type="component" value="Unassembled WGS sequence"/>
</dbReference>
<keyword evidence="8" id="KW-1185">Reference proteome</keyword>
<dbReference type="Gene3D" id="2.30.39.10">
    <property type="entry name" value="Alpha-1-antitrypsin, domain 1"/>
    <property type="match status" value="1"/>
</dbReference>
<evidence type="ECO:0000313" key="7">
    <source>
        <dbReference type="EMBL" id="KAG8522050.1"/>
    </source>
</evidence>
<dbReference type="InterPro" id="IPR023795">
    <property type="entry name" value="Serpin_CS"/>
</dbReference>
<dbReference type="PRINTS" id="PR00676">
    <property type="entry name" value="MASPIN"/>
</dbReference>
<dbReference type="PANTHER" id="PTHR11461">
    <property type="entry name" value="SERINE PROTEASE INHIBITOR, SERPIN"/>
    <property type="match status" value="1"/>
</dbReference>
<comment type="function">
    <text evidence="4">Has an important role in epithelial desmosome-mediated cell-cell adhesion.</text>
</comment>
<evidence type="ECO:0000256" key="1">
    <source>
        <dbReference type="ARBA" id="ARBA00006426"/>
    </source>
</evidence>
<dbReference type="PROSITE" id="PS00284">
    <property type="entry name" value="SERPIN"/>
    <property type="match status" value="1"/>
</dbReference>
<organism evidence="7 8">
    <name type="scientific">Galemys pyrenaicus</name>
    <name type="common">Iberian desman</name>
    <name type="synonym">Pyrenean desman</name>
    <dbReference type="NCBI Taxonomy" id="202257"/>
    <lineage>
        <taxon>Eukaryota</taxon>
        <taxon>Metazoa</taxon>
        <taxon>Chordata</taxon>
        <taxon>Craniata</taxon>
        <taxon>Vertebrata</taxon>
        <taxon>Euteleostomi</taxon>
        <taxon>Mammalia</taxon>
        <taxon>Eutheria</taxon>
        <taxon>Laurasiatheria</taxon>
        <taxon>Eulipotyphla</taxon>
        <taxon>Talpidae</taxon>
        <taxon>Galemys</taxon>
    </lineage>
</organism>
<evidence type="ECO:0000256" key="5">
    <source>
        <dbReference type="ARBA" id="ARBA00071177"/>
    </source>
</evidence>
<dbReference type="OrthoDB" id="671595at2759"/>
<sequence length="406" mass="45876">MKNNFRVTCPWSVTFGGGMTRPFSLLPPSAAMDALAGANGTFALCLLQRLCQDQPSRNVFFSPLSISSALAMVFLGAKGSTAAQMAQALCLSTKKDIHQGFQALLAEVNKPGSQYLLRTANRLFGGKSCEFLSAFKESCLRFYLAELEQLPFAEDAEQCRQTINHWVSEKTEGKIQDLLQSGTISAQTRLVLVNAIYFKGRWDEQFVKDNTMEMPFKVNEKEQRPVQMMFQESTFNLGYVEEVRAQVLELPYTDRELSLLVLLPDDGMDLGLVEKNLTFEKFMTWTQPHRMTRTDVEVFLPKFKLEEDYDMESVLQHLGMVDAFQQGRADFSAISTQMDLCLSKFVHKSFVEVNEEGTEAAAASAMVMVECCMVDQPRFCADHPFLFFIRHNRANSILFCGRFCSP</sequence>
<evidence type="ECO:0000313" key="8">
    <source>
        <dbReference type="Proteomes" id="UP000700334"/>
    </source>
</evidence>
<dbReference type="SMART" id="SM00093">
    <property type="entry name" value="SERPIN"/>
    <property type="match status" value="1"/>
</dbReference>
<evidence type="ECO:0000256" key="4">
    <source>
        <dbReference type="ARBA" id="ARBA00059476"/>
    </source>
</evidence>
<comment type="similarity">
    <text evidence="1">Belongs to the serpin family. Ov-serpin subfamily.</text>
</comment>
<gene>
    <name evidence="7" type="ORF">J0S82_020418</name>
</gene>
<dbReference type="InterPro" id="IPR000240">
    <property type="entry name" value="Serpin_B9/Maspin"/>
</dbReference>
<dbReference type="GO" id="GO:0005737">
    <property type="term" value="C:cytoplasm"/>
    <property type="evidence" value="ECO:0007669"/>
    <property type="project" value="TreeGrafter"/>
</dbReference>
<dbReference type="GO" id="GO:0004867">
    <property type="term" value="F:serine-type endopeptidase inhibitor activity"/>
    <property type="evidence" value="ECO:0007669"/>
    <property type="project" value="UniProtKB-KW"/>
</dbReference>
<dbReference type="Pfam" id="PF00079">
    <property type="entry name" value="Serpin"/>
    <property type="match status" value="1"/>
</dbReference>
<dbReference type="FunFam" id="3.30.497.10:FF:000018">
    <property type="entry name" value="Serpin family B member 8"/>
    <property type="match status" value="1"/>
</dbReference>
<dbReference type="InterPro" id="IPR000215">
    <property type="entry name" value="Serpin_fam"/>
</dbReference>
<evidence type="ECO:0000256" key="3">
    <source>
        <dbReference type="ARBA" id="ARBA00022900"/>
    </source>
</evidence>
<dbReference type="CDD" id="cd19956">
    <property type="entry name" value="serpinB"/>
    <property type="match status" value="1"/>
</dbReference>
<keyword evidence="3" id="KW-0722">Serine protease inhibitor</keyword>
<dbReference type="FunFam" id="2.30.39.10:FF:000021">
    <property type="entry name" value="Serpin family B member 9"/>
    <property type="match status" value="1"/>
</dbReference>
<feature type="domain" description="Serpin" evidence="6">
    <location>
        <begin position="44"/>
        <end position="406"/>
    </location>
</feature>
<evidence type="ECO:0000259" key="6">
    <source>
        <dbReference type="SMART" id="SM00093"/>
    </source>
</evidence>
<dbReference type="FunFam" id="2.30.39.10:FF:000014">
    <property type="entry name" value="Serpin family B member 9"/>
    <property type="match status" value="1"/>
</dbReference>
<protein>
    <recommendedName>
        <fullName evidence="5">Serpin B8</fullName>
    </recommendedName>
</protein>
<dbReference type="SUPFAM" id="SSF56574">
    <property type="entry name" value="Serpins"/>
    <property type="match status" value="1"/>
</dbReference>
<dbReference type="InterPro" id="IPR023796">
    <property type="entry name" value="Serpin_dom"/>
</dbReference>
<name>A0A8J6DW66_GALPY</name>
<dbReference type="InterPro" id="IPR042185">
    <property type="entry name" value="Serpin_sf_2"/>
</dbReference>
<dbReference type="PANTHER" id="PTHR11461:SF350">
    <property type="entry name" value="SERPIN B9"/>
    <property type="match status" value="1"/>
</dbReference>
<dbReference type="Gene3D" id="3.30.497.10">
    <property type="entry name" value="Antithrombin, subunit I, domain 2"/>
    <property type="match status" value="1"/>
</dbReference>
<comment type="caution">
    <text evidence="7">The sequence shown here is derived from an EMBL/GenBank/DDBJ whole genome shotgun (WGS) entry which is preliminary data.</text>
</comment>
<dbReference type="AlphaFoldDB" id="A0A8J6DW66"/>
<accession>A0A8J6DW66</accession>
<dbReference type="InterPro" id="IPR036186">
    <property type="entry name" value="Serpin_sf"/>
</dbReference>